<dbReference type="NCBIfam" id="TIGR00254">
    <property type="entry name" value="GGDEF"/>
    <property type="match status" value="1"/>
</dbReference>
<dbReference type="Pfam" id="PF13492">
    <property type="entry name" value="GAF_3"/>
    <property type="match status" value="1"/>
</dbReference>
<organism evidence="3 4">
    <name type="scientific">Clostridium saccharoperbutylacetonicum N1-4(HMT)</name>
    <dbReference type="NCBI Taxonomy" id="931276"/>
    <lineage>
        <taxon>Bacteria</taxon>
        <taxon>Bacillati</taxon>
        <taxon>Bacillota</taxon>
        <taxon>Clostridia</taxon>
        <taxon>Eubacteriales</taxon>
        <taxon>Clostridiaceae</taxon>
        <taxon>Clostridium</taxon>
    </lineage>
</organism>
<feature type="coiled-coil region" evidence="1">
    <location>
        <begin position="16"/>
        <end position="61"/>
    </location>
</feature>
<dbReference type="Gene3D" id="3.30.450.40">
    <property type="match status" value="1"/>
</dbReference>
<dbReference type="SUPFAM" id="SSF55073">
    <property type="entry name" value="Nucleotide cyclase"/>
    <property type="match status" value="1"/>
</dbReference>
<feature type="domain" description="GGDEF" evidence="2">
    <location>
        <begin position="238"/>
        <end position="372"/>
    </location>
</feature>
<gene>
    <name evidence="3" type="ORF">Cspa_c53440</name>
</gene>
<evidence type="ECO:0000313" key="4">
    <source>
        <dbReference type="Proteomes" id="UP000011728"/>
    </source>
</evidence>
<dbReference type="CDD" id="cd01949">
    <property type="entry name" value="GGDEF"/>
    <property type="match status" value="1"/>
</dbReference>
<dbReference type="Pfam" id="PF00990">
    <property type="entry name" value="GGDEF"/>
    <property type="match status" value="1"/>
</dbReference>
<dbReference type="PANTHER" id="PTHR45138">
    <property type="entry name" value="REGULATORY COMPONENTS OF SENSORY TRANSDUCTION SYSTEM"/>
    <property type="match status" value="1"/>
</dbReference>
<dbReference type="SUPFAM" id="SSF55781">
    <property type="entry name" value="GAF domain-like"/>
    <property type="match status" value="1"/>
</dbReference>
<dbReference type="InterPro" id="IPR050469">
    <property type="entry name" value="Diguanylate_Cyclase"/>
</dbReference>
<dbReference type="eggNOG" id="COG3706">
    <property type="taxonomic scope" value="Bacteria"/>
</dbReference>
<proteinExistence type="predicted"/>
<dbReference type="STRING" id="36745.CLSAP_50910"/>
<dbReference type="KEGG" id="csr:Cspa_c53440"/>
<dbReference type="GO" id="GO:0005886">
    <property type="term" value="C:plasma membrane"/>
    <property type="evidence" value="ECO:0007669"/>
    <property type="project" value="TreeGrafter"/>
</dbReference>
<dbReference type="PATRIC" id="fig|931276.5.peg.5399"/>
<dbReference type="EMBL" id="CP004121">
    <property type="protein sequence ID" value="AGF59089.1"/>
    <property type="molecule type" value="Genomic_DNA"/>
</dbReference>
<dbReference type="PROSITE" id="PS50887">
    <property type="entry name" value="GGDEF"/>
    <property type="match status" value="1"/>
</dbReference>
<dbReference type="InterPro" id="IPR003018">
    <property type="entry name" value="GAF"/>
</dbReference>
<keyword evidence="1" id="KW-0175">Coiled coil</keyword>
<evidence type="ECO:0000313" key="3">
    <source>
        <dbReference type="EMBL" id="AGF59089.1"/>
    </source>
</evidence>
<dbReference type="GO" id="GO:1902201">
    <property type="term" value="P:negative regulation of bacterial-type flagellum-dependent cell motility"/>
    <property type="evidence" value="ECO:0007669"/>
    <property type="project" value="TreeGrafter"/>
</dbReference>
<name>M1MME7_9CLOT</name>
<dbReference type="Gene3D" id="3.30.70.270">
    <property type="match status" value="1"/>
</dbReference>
<dbReference type="SMART" id="SM00065">
    <property type="entry name" value="GAF"/>
    <property type="match status" value="1"/>
</dbReference>
<dbReference type="GO" id="GO:0052621">
    <property type="term" value="F:diguanylate cyclase activity"/>
    <property type="evidence" value="ECO:0007669"/>
    <property type="project" value="TreeGrafter"/>
</dbReference>
<accession>M1MME7</accession>
<reference evidence="3 4" key="1">
    <citation type="submission" date="2013-02" db="EMBL/GenBank/DDBJ databases">
        <title>Genome sequence of Clostridium saccharoperbutylacetonicum N1-4(HMT).</title>
        <authorList>
            <person name="Poehlein A."/>
            <person name="Daniel R."/>
        </authorList>
    </citation>
    <scope>NUCLEOTIDE SEQUENCE [LARGE SCALE GENOMIC DNA]</scope>
    <source>
        <strain evidence="4">N1-4(HMT)</strain>
    </source>
</reference>
<dbReference type="PANTHER" id="PTHR45138:SF9">
    <property type="entry name" value="DIGUANYLATE CYCLASE DGCM-RELATED"/>
    <property type="match status" value="1"/>
</dbReference>
<evidence type="ECO:0000256" key="1">
    <source>
        <dbReference type="SAM" id="Coils"/>
    </source>
</evidence>
<dbReference type="SMART" id="SM00267">
    <property type="entry name" value="GGDEF"/>
    <property type="match status" value="1"/>
</dbReference>
<evidence type="ECO:0000259" key="2">
    <source>
        <dbReference type="PROSITE" id="PS50887"/>
    </source>
</evidence>
<dbReference type="Proteomes" id="UP000011728">
    <property type="component" value="Chromosome"/>
</dbReference>
<protein>
    <submittedName>
        <fullName evidence="3">Diguanylate cyclase with GAF sensor</fullName>
    </submittedName>
</protein>
<dbReference type="InterPro" id="IPR029787">
    <property type="entry name" value="Nucleotide_cyclase"/>
</dbReference>
<keyword evidence="4" id="KW-1185">Reference proteome</keyword>
<dbReference type="InterPro" id="IPR000160">
    <property type="entry name" value="GGDEF_dom"/>
</dbReference>
<dbReference type="FunFam" id="3.30.70.270:FF:000001">
    <property type="entry name" value="Diguanylate cyclase domain protein"/>
    <property type="match status" value="1"/>
</dbReference>
<dbReference type="InterPro" id="IPR029016">
    <property type="entry name" value="GAF-like_dom_sf"/>
</dbReference>
<dbReference type="HOGENOM" id="CLU_000445_11_24_9"/>
<dbReference type="GO" id="GO:0043709">
    <property type="term" value="P:cell adhesion involved in single-species biofilm formation"/>
    <property type="evidence" value="ECO:0007669"/>
    <property type="project" value="TreeGrafter"/>
</dbReference>
<dbReference type="InterPro" id="IPR043128">
    <property type="entry name" value="Rev_trsase/Diguanyl_cyclase"/>
</dbReference>
<dbReference type="AlphaFoldDB" id="M1MME7"/>
<sequence>MNNHEVFMVRGWWERVQDYEKQYNSLKMEYETYQKFSEQHIQELNEKNIRLEKSIDSLSNIIEVSKYINTFFSSDSLISMINDMIVGILGVTYSTIFLIENGELIVKASNIENMNIKLTSNEYVHINKGEEFLINSRRVLKQTGEHKTDIHSIMGSPIILRDKFIGYIVVEHNIYKFMTMELKIFLRSIANQIAIAIENSMLYKQLEKMNQRDSLLGIYNRKYFFEYLEKNECKKLTEKFAIVMIDIDDFKKINDTYGHQFGDKILINTAKVVKSGIAQNDVLARYGGEEFILYISNYIDEENVYDKVEAIRTILQGDKVEINGEYKSVTASFGISFFPLNGTDLNELISKADDLLYKAKKSGKNKVLSGHVFES</sequence>